<dbReference type="AlphaFoldDB" id="M3CZJ9"/>
<dbReference type="Pfam" id="PF03407">
    <property type="entry name" value="Nucleotid_trans"/>
    <property type="match status" value="1"/>
</dbReference>
<organism evidence="2 3">
    <name type="scientific">Sphaerulina musiva (strain SO2202)</name>
    <name type="common">Poplar stem canker fungus</name>
    <name type="synonym">Septoria musiva</name>
    <dbReference type="NCBI Taxonomy" id="692275"/>
    <lineage>
        <taxon>Eukaryota</taxon>
        <taxon>Fungi</taxon>
        <taxon>Dikarya</taxon>
        <taxon>Ascomycota</taxon>
        <taxon>Pezizomycotina</taxon>
        <taxon>Dothideomycetes</taxon>
        <taxon>Dothideomycetidae</taxon>
        <taxon>Mycosphaerellales</taxon>
        <taxon>Mycosphaerellaceae</taxon>
        <taxon>Sphaerulina</taxon>
    </lineage>
</organism>
<dbReference type="OrthoDB" id="2019572at2759"/>
<dbReference type="GO" id="GO:0016757">
    <property type="term" value="F:glycosyltransferase activity"/>
    <property type="evidence" value="ECO:0007669"/>
    <property type="project" value="TreeGrafter"/>
</dbReference>
<name>M3CZJ9_SPHMS</name>
<dbReference type="HOGENOM" id="CLU_1220353_0_0_1"/>
<proteinExistence type="predicted"/>
<reference evidence="2 3" key="1">
    <citation type="journal article" date="2012" name="PLoS Pathog.">
        <title>Diverse lifestyles and strategies of plant pathogenesis encoded in the genomes of eighteen Dothideomycetes fungi.</title>
        <authorList>
            <person name="Ohm R.A."/>
            <person name="Feau N."/>
            <person name="Henrissat B."/>
            <person name="Schoch C.L."/>
            <person name="Horwitz B.A."/>
            <person name="Barry K.W."/>
            <person name="Condon B.J."/>
            <person name="Copeland A.C."/>
            <person name="Dhillon B."/>
            <person name="Glaser F."/>
            <person name="Hesse C.N."/>
            <person name="Kosti I."/>
            <person name="LaButti K."/>
            <person name="Lindquist E.A."/>
            <person name="Lucas S."/>
            <person name="Salamov A.A."/>
            <person name="Bradshaw R.E."/>
            <person name="Ciuffetti L."/>
            <person name="Hamelin R.C."/>
            <person name="Kema G.H.J."/>
            <person name="Lawrence C."/>
            <person name="Scott J.A."/>
            <person name="Spatafora J.W."/>
            <person name="Turgeon B.G."/>
            <person name="de Wit P.J.G.M."/>
            <person name="Zhong S."/>
            <person name="Goodwin S.B."/>
            <person name="Grigoriev I.V."/>
        </authorList>
    </citation>
    <scope>NUCLEOTIDE SEQUENCE [LARGE SCALE GENOMIC DNA]</scope>
    <source>
        <strain evidence="2 3">SO2202</strain>
    </source>
</reference>
<gene>
    <name evidence="2" type="ORF">SEPMUDRAFT_144857</name>
</gene>
<feature type="domain" description="Nucleotide-diphospho-sugar transferase" evidence="1">
    <location>
        <begin position="1"/>
        <end position="202"/>
    </location>
</feature>
<dbReference type="PANTHER" id="PTHR47032">
    <property type="entry name" value="UDP-D-XYLOSE:L-FUCOSE ALPHA-1,3-D-XYLOSYLTRANSFERASE-RELATED"/>
    <property type="match status" value="1"/>
</dbReference>
<dbReference type="eggNOG" id="ENOG502SDXP">
    <property type="taxonomic scope" value="Eukaryota"/>
</dbReference>
<dbReference type="GO" id="GO:0005794">
    <property type="term" value="C:Golgi apparatus"/>
    <property type="evidence" value="ECO:0007669"/>
    <property type="project" value="TreeGrafter"/>
</dbReference>
<dbReference type="OMA" id="ICNGIFW"/>
<protein>
    <recommendedName>
        <fullName evidence="1">Nucleotide-diphospho-sugar transferase domain-containing protein</fullName>
    </recommendedName>
</protein>
<sequence length="227" mass="25874">MRERPKFFMKILSAGLDILMIDADTIWWQNPFSIVPDSHDRPAVDIVYSTDAREFYQDHDAFRDVWRRGPFVPPICNGIFWMKSTTATISLWKDMLAIFETPWYKAFFRPKGFQDDQRGMDVLLNHGRAQVVAPFPEGIHEDQVPTAAISSSDAVLKVRLLDQTSIANGQLLMNRQSRYAENLAKLRKSGGDRIAAHFNWDTTVVSKEDGAKELGLVLLDENGRCVN</sequence>
<evidence type="ECO:0000313" key="3">
    <source>
        <dbReference type="Proteomes" id="UP000016931"/>
    </source>
</evidence>
<dbReference type="GeneID" id="27900221"/>
<keyword evidence="3" id="KW-1185">Reference proteome</keyword>
<dbReference type="InterPro" id="IPR052636">
    <property type="entry name" value="UDP-D-xylose:L-fucose_XylT"/>
</dbReference>
<dbReference type="EMBL" id="KB456270">
    <property type="protein sequence ID" value="EMF09096.1"/>
    <property type="molecule type" value="Genomic_DNA"/>
</dbReference>
<dbReference type="InterPro" id="IPR005069">
    <property type="entry name" value="Nucl-diP-sugar_transferase"/>
</dbReference>
<evidence type="ECO:0000259" key="1">
    <source>
        <dbReference type="Pfam" id="PF03407"/>
    </source>
</evidence>
<evidence type="ECO:0000313" key="2">
    <source>
        <dbReference type="EMBL" id="EMF09096.1"/>
    </source>
</evidence>
<dbReference type="PANTHER" id="PTHR47032:SF1">
    <property type="entry name" value="UDP-D-XYLOSE:L-FUCOSE ALPHA-1,3-D-XYLOSYLTRANSFERASE-RELATED"/>
    <property type="match status" value="1"/>
</dbReference>
<dbReference type="RefSeq" id="XP_016757217.1">
    <property type="nucleotide sequence ID" value="XM_016903084.1"/>
</dbReference>
<accession>M3CZJ9</accession>
<dbReference type="Proteomes" id="UP000016931">
    <property type="component" value="Unassembled WGS sequence"/>
</dbReference>